<evidence type="ECO:0000313" key="1">
    <source>
        <dbReference type="EMBL" id="RNI35690.1"/>
    </source>
</evidence>
<protein>
    <submittedName>
        <fullName evidence="1">Uncharacterized protein</fullName>
    </submittedName>
</protein>
<evidence type="ECO:0000313" key="2">
    <source>
        <dbReference type="Proteomes" id="UP000267223"/>
    </source>
</evidence>
<accession>A0A3M9NCZ8</accession>
<keyword evidence="2" id="KW-1185">Reference proteome</keyword>
<dbReference type="Proteomes" id="UP000267223">
    <property type="component" value="Unassembled WGS sequence"/>
</dbReference>
<comment type="caution">
    <text evidence="1">The sequence shown here is derived from an EMBL/GenBank/DDBJ whole genome shotgun (WGS) entry which is preliminary data.</text>
</comment>
<organism evidence="1 2">
    <name type="scientific">Hanamia caeni</name>
    <dbReference type="NCBI Taxonomy" id="2294116"/>
    <lineage>
        <taxon>Bacteria</taxon>
        <taxon>Pseudomonadati</taxon>
        <taxon>Bacteroidota</taxon>
        <taxon>Chitinophagia</taxon>
        <taxon>Chitinophagales</taxon>
        <taxon>Chitinophagaceae</taxon>
        <taxon>Hanamia</taxon>
    </lineage>
</organism>
<name>A0A3M9NCZ8_9BACT</name>
<dbReference type="RefSeq" id="WP_123120970.1">
    <property type="nucleotide sequence ID" value="NZ_RJJR01000009.1"/>
</dbReference>
<dbReference type="AlphaFoldDB" id="A0A3M9NCZ8"/>
<reference evidence="1 2" key="1">
    <citation type="submission" date="2018-11" db="EMBL/GenBank/DDBJ databases">
        <title>Draft genome sequence of Ferruginibacter sp. BO-59.</title>
        <authorList>
            <person name="Im W.T."/>
        </authorList>
    </citation>
    <scope>NUCLEOTIDE SEQUENCE [LARGE SCALE GENOMIC DNA]</scope>
    <source>
        <strain evidence="1 2">BO-59</strain>
    </source>
</reference>
<gene>
    <name evidence="1" type="ORF">EFY79_12060</name>
</gene>
<proteinExistence type="predicted"/>
<dbReference type="OrthoDB" id="370799at2"/>
<dbReference type="EMBL" id="RJJR01000009">
    <property type="protein sequence ID" value="RNI35690.1"/>
    <property type="molecule type" value="Genomic_DNA"/>
</dbReference>
<sequence length="94" mass="11032">MTLHDFKQSLSEDVPPKNLSIYLQALWYDAKSDWEKAHVLIQDVNDENAAWIHAYLHRKEGDIGNAGYWYRRAGKNRPDFSLNDEWEQISNALL</sequence>